<sequence length="203" mass="23141">MTEQDKAEFAHVWCASWSLYDKVVTDDVLSMSFEALCQYSIEQIKSALSHHIRSTSAGQFAPRPADVIKHIPSSPHSQAVQAWEQMNYAIHRVGAWNSVYFQDPLLTLCITKLGGWVKMCRLTEWQLERLQNTFIDSYLSLAESTHSEILNTPLLGIIDNQNRNQSLPVDVMAVVSEQHQCRIKQQRMALPTNNKPLPFNTNN</sequence>
<protein>
    <recommendedName>
        <fullName evidence="1">DUF6475 domain-containing protein</fullName>
    </recommendedName>
</protein>
<dbReference type="Pfam" id="PF20081">
    <property type="entry name" value="DUF6475"/>
    <property type="match status" value="1"/>
</dbReference>
<dbReference type="OrthoDB" id="8561347at2"/>
<dbReference type="EMBL" id="QZEI01000105">
    <property type="protein sequence ID" value="RLV58033.1"/>
    <property type="molecule type" value="Genomic_DNA"/>
</dbReference>
<name>A0A3L8PTV9_9GAMM</name>
<dbReference type="Proteomes" id="UP000281474">
    <property type="component" value="Unassembled WGS sequence"/>
</dbReference>
<comment type="caution">
    <text evidence="2">The sequence shown here is derived from an EMBL/GenBank/DDBJ whole genome shotgun (WGS) entry which is preliminary data.</text>
</comment>
<evidence type="ECO:0000313" key="3">
    <source>
        <dbReference type="Proteomes" id="UP000281474"/>
    </source>
</evidence>
<proteinExistence type="predicted"/>
<organism evidence="2 3">
    <name type="scientific">Parashewanella curva</name>
    <dbReference type="NCBI Taxonomy" id="2338552"/>
    <lineage>
        <taxon>Bacteria</taxon>
        <taxon>Pseudomonadati</taxon>
        <taxon>Pseudomonadota</taxon>
        <taxon>Gammaproteobacteria</taxon>
        <taxon>Alteromonadales</taxon>
        <taxon>Shewanellaceae</taxon>
        <taxon>Parashewanella</taxon>
    </lineage>
</organism>
<evidence type="ECO:0000313" key="2">
    <source>
        <dbReference type="EMBL" id="RLV58033.1"/>
    </source>
</evidence>
<keyword evidence="3" id="KW-1185">Reference proteome</keyword>
<dbReference type="InterPro" id="IPR045521">
    <property type="entry name" value="DUF6475"/>
</dbReference>
<accession>A0A3L8PTV9</accession>
<evidence type="ECO:0000259" key="1">
    <source>
        <dbReference type="Pfam" id="PF20081"/>
    </source>
</evidence>
<reference evidence="2 3" key="1">
    <citation type="submission" date="2018-09" db="EMBL/GenBank/DDBJ databases">
        <title>Phylogeny of the Shewanellaceae, and recommendation for two new genera, Pseudoshewanella and Parashewanella.</title>
        <authorList>
            <person name="Wang G."/>
        </authorList>
    </citation>
    <scope>NUCLEOTIDE SEQUENCE [LARGE SCALE GENOMIC DNA]</scope>
    <source>
        <strain evidence="2 3">C51</strain>
    </source>
</reference>
<dbReference type="AlphaFoldDB" id="A0A3L8PTV9"/>
<feature type="domain" description="DUF6475" evidence="1">
    <location>
        <begin position="99"/>
        <end position="182"/>
    </location>
</feature>
<dbReference type="RefSeq" id="WP_121840637.1">
    <property type="nucleotide sequence ID" value="NZ_ML014854.1"/>
</dbReference>
<gene>
    <name evidence="2" type="ORF">D5018_19390</name>
</gene>